<comment type="similarity">
    <text evidence="1">Belongs to the TCP10 family.</text>
</comment>
<feature type="compositionally biased region" description="Basic and acidic residues" evidence="3">
    <location>
        <begin position="1016"/>
        <end position="1037"/>
    </location>
</feature>
<dbReference type="PANTHER" id="PTHR10331">
    <property type="entry name" value="T COMPLEX PROTEIN 10"/>
    <property type="match status" value="1"/>
</dbReference>
<evidence type="ECO:0000256" key="2">
    <source>
        <dbReference type="SAM" id="Coils"/>
    </source>
</evidence>
<feature type="compositionally biased region" description="Polar residues" evidence="3">
    <location>
        <begin position="669"/>
        <end position="691"/>
    </location>
</feature>
<feature type="region of interest" description="Disordered" evidence="3">
    <location>
        <begin position="661"/>
        <end position="755"/>
    </location>
</feature>
<feature type="domain" description="Centromere protein J C-terminal" evidence="4">
    <location>
        <begin position="1282"/>
        <end position="1312"/>
    </location>
</feature>
<gene>
    <name evidence="6" type="ORF">JRQ81_009643</name>
</gene>
<feature type="compositionally biased region" description="Basic and acidic residues" evidence="3">
    <location>
        <begin position="298"/>
        <end position="309"/>
    </location>
</feature>
<feature type="coiled-coil region" evidence="2">
    <location>
        <begin position="909"/>
        <end position="975"/>
    </location>
</feature>
<evidence type="ECO:0000256" key="3">
    <source>
        <dbReference type="SAM" id="MobiDB-lite"/>
    </source>
</evidence>
<dbReference type="Gene3D" id="2.60.450.20">
    <property type="match status" value="1"/>
</dbReference>
<feature type="region of interest" description="Disordered" evidence="3">
    <location>
        <begin position="432"/>
        <end position="473"/>
    </location>
</feature>
<dbReference type="EMBL" id="JAPFRF010000002">
    <property type="protein sequence ID" value="KAJ7342197.1"/>
    <property type="molecule type" value="Genomic_DNA"/>
</dbReference>
<dbReference type="GO" id="GO:0005813">
    <property type="term" value="C:centrosome"/>
    <property type="evidence" value="ECO:0007669"/>
    <property type="project" value="TreeGrafter"/>
</dbReference>
<feature type="domain" description="Centromere protein J C-terminal" evidence="4">
    <location>
        <begin position="1353"/>
        <end position="1384"/>
    </location>
</feature>
<dbReference type="OrthoDB" id="10252174at2759"/>
<accession>A0A9Q0Y560</accession>
<feature type="compositionally biased region" description="Polar residues" evidence="3">
    <location>
        <begin position="454"/>
        <end position="473"/>
    </location>
</feature>
<dbReference type="InterPro" id="IPR009852">
    <property type="entry name" value="CENPJ_C_dom"/>
</dbReference>
<feature type="domain" description="CENPJ tubulin-binding region" evidence="5">
    <location>
        <begin position="306"/>
        <end position="366"/>
    </location>
</feature>
<reference evidence="6" key="1">
    <citation type="journal article" date="2023" name="DNA Res.">
        <title>Chromosome-level genome assembly of Phrynocephalus forsythii using third-generation DNA sequencing and Hi-C analysis.</title>
        <authorList>
            <person name="Qi Y."/>
            <person name="Zhao W."/>
            <person name="Zhao Y."/>
            <person name="Niu C."/>
            <person name="Cao S."/>
            <person name="Zhang Y."/>
        </authorList>
    </citation>
    <scope>NUCLEOTIDE SEQUENCE</scope>
    <source>
        <tissue evidence="6">Muscle</tissue>
    </source>
</reference>
<evidence type="ECO:0008006" key="8">
    <source>
        <dbReference type="Google" id="ProtNLM"/>
    </source>
</evidence>
<dbReference type="PANTHER" id="PTHR10331:SF25">
    <property type="entry name" value="T-COMPLEX PROTEIN 10A-RELATED"/>
    <property type="match status" value="1"/>
</dbReference>
<evidence type="ECO:0000259" key="5">
    <source>
        <dbReference type="Pfam" id="PF25779"/>
    </source>
</evidence>
<dbReference type="Pfam" id="PF25779">
    <property type="entry name" value="Tubulin-bind_CPAP"/>
    <property type="match status" value="1"/>
</dbReference>
<feature type="region of interest" description="Disordered" evidence="3">
    <location>
        <begin position="1164"/>
        <end position="1204"/>
    </location>
</feature>
<feature type="compositionally biased region" description="Polar residues" evidence="3">
    <location>
        <begin position="254"/>
        <end position="268"/>
    </location>
</feature>
<feature type="region of interest" description="Disordered" evidence="3">
    <location>
        <begin position="281"/>
        <end position="313"/>
    </location>
</feature>
<comment type="caution">
    <text evidence="6">The sequence shown here is derived from an EMBL/GenBank/DDBJ whole genome shotgun (WGS) entry which is preliminary data.</text>
</comment>
<sequence>MEADAFKANNCGAQWVAEDSSEQAACPGTTDENMGLSPSLSPGWASNTADVLTEQFTSLWTSPNSSTLARGGLSVNLDHAKDFQDIPFNYLARSLSSPHVPPATEAEMLSSPGTLKPSSCAAFGSPPLFTEEALFSQTMKQSPGEQEQLMRQQLEHLQRIVAEQQKIITFYNPGVPAALFPSHFPLGNYFQIQNQECPQINPLIIKPALQPCCTTRASAEKSSKEASAEHPEETGANMEAITQNHESTTEKSSRQNPEGENNSGTKESWLETLSTITEEQGEKQILENSSPSPFGIRTDTRNRKGDDRSIQPGIGVRQRTFEEFVEEQPKIDSQRTEKLQQTYCETKVTPQKSFLKCGEGIARFEKIKVKSHKGLAGHQRRASFGCRNNYSWLAEENTGELLGKGQQMKRQVSSCSGMLLDDKSTHCTISKDDTKSQYHHHHHHGKEEGKKDSNNTYDTEGVTATSEKGSDLLNWSNCSQEHKGALGNNQQRSGIKVQVTRKKKASYPGCHFNQKVLQDRPMDSKVPLQFMMDSENTVSQQMPGRPMDASTDASELYHTETCQTNQEEENSIFQVFHGVSKARQYKNEYHDAGSKSPEIQTAISPGFKKVNDQIVKITPNPDRKQENTTANLQEEHHSHVVNANRWGTKALQCDSDCISTESEDEPKSHCSQYASRHSTHTAAVTSKSTGLSDADYATDEPSEAEDHSRKSCRPLLTQGCSGQVPTGKQEAALVTSSSSSSSGGDSGHRDNSLNCGKMSSHFRNPFCSSQIAAGGRDLEVQRNCMATSESKEFSLKPSFLASHLVASLFPVFKSKADPEDKRATEECDQNRQMGKLKECEGEVLLHPKETSLLAQMKEEQAKAMAILRSQINQLEAQSPGKTYALEECNRDKAVKMQGKKGDFEKHTIKVKEEREVSEIQQQIAGLQEEFRRNETQWHAAHDELKSQLEALTKQNLELQDELRISEHQKMEAERKHRRVACLGRRAETPVSAAILSGTSSQETLEERVLQGSHRSPSAEHVGRKTPQDVFAPRDRKTQATGSAQQSSEILKSITGEQRVRSPPKALHNRSVTPTGRRTPHQMPFEIEKGLPQLDPIQQQSYGKNRSSSASVLNILKDTSHSSYMKGKIFANRAYSSTSGSSEEAAFLSSQNNDHLRSTTLDNVEKGKEDLQRCKKPSEEVAVMADSSGRNSTLSNGRKTPSENVPASLNATRKVWSLNGLVCLMPSYAIINLCITDISSAQPLPSPRIKHHFSYVGFCFSFEIYTVKKKITTYGEQRRWEVKEKIEYPDGKVKQLLMDGRRITTYPNGTKLEISADKRTTLVNFYNGDIKKILPDQTMIYYYADAQATRIVFPNGMEVMEFPNKQIEKYYPDGTEEIVFPDQTVKLRYEGGFEETVFQMAPL</sequence>
<dbReference type="GO" id="GO:0060271">
    <property type="term" value="P:cilium assembly"/>
    <property type="evidence" value="ECO:0007669"/>
    <property type="project" value="TreeGrafter"/>
</dbReference>
<protein>
    <recommendedName>
        <fullName evidence="8">Centromere protein J</fullName>
    </recommendedName>
</protein>
<dbReference type="InterPro" id="IPR058029">
    <property type="entry name" value="Tubulin-bd_CENPJ"/>
</dbReference>
<dbReference type="GO" id="GO:0015631">
    <property type="term" value="F:tubulin binding"/>
    <property type="evidence" value="ECO:0007669"/>
    <property type="project" value="TreeGrafter"/>
</dbReference>
<evidence type="ECO:0000313" key="7">
    <source>
        <dbReference type="Proteomes" id="UP001142489"/>
    </source>
</evidence>
<proteinExistence type="inferred from homology"/>
<feature type="region of interest" description="Disordered" evidence="3">
    <location>
        <begin position="992"/>
        <end position="1081"/>
    </location>
</feature>
<keyword evidence="2" id="KW-0175">Coiled coil</keyword>
<dbReference type="InterPro" id="IPR047002">
    <property type="entry name" value="Tcp10_C_sf"/>
</dbReference>
<evidence type="ECO:0000313" key="6">
    <source>
        <dbReference type="EMBL" id="KAJ7342197.1"/>
    </source>
</evidence>
<organism evidence="6 7">
    <name type="scientific">Phrynocephalus forsythii</name>
    <dbReference type="NCBI Taxonomy" id="171643"/>
    <lineage>
        <taxon>Eukaryota</taxon>
        <taxon>Metazoa</taxon>
        <taxon>Chordata</taxon>
        <taxon>Craniata</taxon>
        <taxon>Vertebrata</taxon>
        <taxon>Euteleostomi</taxon>
        <taxon>Lepidosauria</taxon>
        <taxon>Squamata</taxon>
        <taxon>Bifurcata</taxon>
        <taxon>Unidentata</taxon>
        <taxon>Episquamata</taxon>
        <taxon>Toxicofera</taxon>
        <taxon>Iguania</taxon>
        <taxon>Acrodonta</taxon>
        <taxon>Agamidae</taxon>
        <taxon>Agaminae</taxon>
        <taxon>Phrynocephalus</taxon>
    </lineage>
</organism>
<feature type="region of interest" description="Disordered" evidence="3">
    <location>
        <begin position="618"/>
        <end position="643"/>
    </location>
</feature>
<feature type="compositionally biased region" description="Polar residues" evidence="3">
    <location>
        <begin position="1038"/>
        <end position="1049"/>
    </location>
</feature>
<dbReference type="GO" id="GO:0005814">
    <property type="term" value="C:centriole"/>
    <property type="evidence" value="ECO:0007669"/>
    <property type="project" value="TreeGrafter"/>
</dbReference>
<dbReference type="GO" id="GO:0061511">
    <property type="term" value="P:centriole elongation"/>
    <property type="evidence" value="ECO:0007669"/>
    <property type="project" value="TreeGrafter"/>
</dbReference>
<dbReference type="Pfam" id="PF07202">
    <property type="entry name" value="Tcp10_C"/>
    <property type="match status" value="2"/>
</dbReference>
<keyword evidence="7" id="KW-1185">Reference proteome</keyword>
<evidence type="ECO:0000256" key="1">
    <source>
        <dbReference type="ARBA" id="ARBA00005627"/>
    </source>
</evidence>
<evidence type="ECO:0000259" key="4">
    <source>
        <dbReference type="Pfam" id="PF07202"/>
    </source>
</evidence>
<name>A0A9Q0Y560_9SAUR</name>
<dbReference type="InterPro" id="IPR026581">
    <property type="entry name" value="TCP10L/CENPJ"/>
</dbReference>
<feature type="region of interest" description="Disordered" evidence="3">
    <location>
        <begin position="244"/>
        <end position="268"/>
    </location>
</feature>
<dbReference type="Proteomes" id="UP001142489">
    <property type="component" value="Unassembled WGS sequence"/>
</dbReference>
<feature type="compositionally biased region" description="Basic and acidic residues" evidence="3">
    <location>
        <begin position="1164"/>
        <end position="1178"/>
    </location>
</feature>
<feature type="compositionally biased region" description="Polar residues" evidence="3">
    <location>
        <begin position="1187"/>
        <end position="1204"/>
    </location>
</feature>